<dbReference type="Pfam" id="PF00856">
    <property type="entry name" value="SET"/>
    <property type="match status" value="1"/>
</dbReference>
<comment type="catalytic activity">
    <reaction evidence="10">
        <text>L-lysyl(4)-[histone H3] + 3 S-adenosyl-L-methionine = N(6),N(6),N(6)-trimethyl-L-lysyl(4)-[histone H3] + 3 S-adenosyl-L-homocysteine + 3 H(+)</text>
        <dbReference type="Rhea" id="RHEA:60260"/>
        <dbReference type="Rhea" id="RHEA-COMP:15537"/>
        <dbReference type="Rhea" id="RHEA-COMP:15547"/>
        <dbReference type="ChEBI" id="CHEBI:15378"/>
        <dbReference type="ChEBI" id="CHEBI:29969"/>
        <dbReference type="ChEBI" id="CHEBI:57856"/>
        <dbReference type="ChEBI" id="CHEBI:59789"/>
        <dbReference type="ChEBI" id="CHEBI:61961"/>
        <dbReference type="EC" id="2.1.1.354"/>
    </reaction>
</comment>
<comment type="caution">
    <text evidence="14">The sequence shown here is derived from an EMBL/GenBank/DDBJ whole genome shotgun (WGS) entry which is preliminary data.</text>
</comment>
<dbReference type="InterPro" id="IPR035445">
    <property type="entry name" value="GYF-like_dom_sf"/>
</dbReference>
<keyword evidence="7" id="KW-0805">Transcription regulation</keyword>
<comment type="subcellular location">
    <subcellularLocation>
        <location evidence="1">Nucleus</location>
    </subcellularLocation>
</comment>
<keyword evidence="17" id="KW-1185">Reference proteome</keyword>
<dbReference type="InterPro" id="IPR037841">
    <property type="entry name" value="SET_SETD1A/B"/>
</dbReference>
<dbReference type="PROSITE" id="PS50829">
    <property type="entry name" value="GYF"/>
    <property type="match status" value="1"/>
</dbReference>
<dbReference type="SUPFAM" id="SSF55277">
    <property type="entry name" value="GYF domain"/>
    <property type="match status" value="1"/>
</dbReference>
<feature type="compositionally biased region" description="Basic and acidic residues" evidence="11">
    <location>
        <begin position="733"/>
        <end position="755"/>
    </location>
</feature>
<feature type="region of interest" description="Disordered" evidence="11">
    <location>
        <begin position="34"/>
        <end position="58"/>
    </location>
</feature>
<dbReference type="Proteomes" id="UP000525078">
    <property type="component" value="Unassembled WGS sequence"/>
</dbReference>
<feature type="compositionally biased region" description="Polar residues" evidence="11">
    <location>
        <begin position="788"/>
        <end position="801"/>
    </location>
</feature>
<feature type="compositionally biased region" description="Polar residues" evidence="11">
    <location>
        <begin position="607"/>
        <end position="619"/>
    </location>
</feature>
<dbReference type="Gene3D" id="3.30.1490.40">
    <property type="match status" value="1"/>
</dbReference>
<name>A0A7J6DTR7_CANSA</name>
<dbReference type="InterPro" id="IPR003169">
    <property type="entry name" value="GYF"/>
</dbReference>
<reference evidence="16 17" key="1">
    <citation type="journal article" date="2020" name="bioRxiv">
        <title>Sequence and annotation of 42 cannabis genomes reveals extensive copy number variation in cannabinoid synthesis and pathogen resistance genes.</title>
        <authorList>
            <person name="Mckernan K.J."/>
            <person name="Helbert Y."/>
            <person name="Kane L.T."/>
            <person name="Ebling H."/>
            <person name="Zhang L."/>
            <person name="Liu B."/>
            <person name="Eaton Z."/>
            <person name="Mclaughlin S."/>
            <person name="Kingan S."/>
            <person name="Baybayan P."/>
            <person name="Concepcion G."/>
            <person name="Jordan M."/>
            <person name="Riva A."/>
            <person name="Barbazuk W."/>
            <person name="Harkins T."/>
        </authorList>
    </citation>
    <scope>NUCLEOTIDE SEQUENCE [LARGE SCALE GENOMIC DNA]</scope>
    <source>
        <strain evidence="16 17">cv. Jamaican Lion 4</strain>
        <strain evidence="15">Father</strain>
        <strain evidence="14">Mother</strain>
        <tissue evidence="14">Leaf</tissue>
    </source>
</reference>
<feature type="region of interest" description="Disordered" evidence="11">
    <location>
        <begin position="731"/>
        <end position="812"/>
    </location>
</feature>
<gene>
    <name evidence="14" type="ORF">F8388_012566</name>
    <name evidence="15" type="ORF">G4B88_005214</name>
</gene>
<feature type="region of interest" description="Disordered" evidence="11">
    <location>
        <begin position="588"/>
        <end position="619"/>
    </location>
</feature>
<evidence type="ECO:0000256" key="11">
    <source>
        <dbReference type="SAM" id="MobiDB-lite"/>
    </source>
</evidence>
<dbReference type="SUPFAM" id="SSF82199">
    <property type="entry name" value="SET domain"/>
    <property type="match status" value="1"/>
</dbReference>
<dbReference type="EC" id="2.1.1.354" evidence="2"/>
<evidence type="ECO:0000256" key="9">
    <source>
        <dbReference type="ARBA" id="ARBA00023242"/>
    </source>
</evidence>
<evidence type="ECO:0000256" key="1">
    <source>
        <dbReference type="ARBA" id="ARBA00004123"/>
    </source>
</evidence>
<evidence type="ECO:0000313" key="16">
    <source>
        <dbReference type="Proteomes" id="UP000525078"/>
    </source>
</evidence>
<dbReference type="Gene3D" id="2.170.270.10">
    <property type="entry name" value="SET domain"/>
    <property type="match status" value="1"/>
</dbReference>
<dbReference type="PROSITE" id="PS50280">
    <property type="entry name" value="SET"/>
    <property type="match status" value="1"/>
</dbReference>
<feature type="domain" description="GYF" evidence="13">
    <location>
        <begin position="164"/>
        <end position="212"/>
    </location>
</feature>
<sequence length="1315" mass="146269">MVSSTEFLHDSHSSFPKKRLKLCDDTSSSQESSSIEFEMSCQSNGNSSGLQDPSGGGGGGGALPLATGWMYINECGQMCGPYIERQLYEGLSTGFLPEDLPVYPILNGALLNSVPLTYFKHFPDHVSTGFAFLRLGTPTQPTLSPAFPSTHLPQFDPNSYPLQLSNWFYLDHEGMKMGPHSLQELCSWHQCGYLRDSTMVYHADKTPFRLISVINACKTYKPEIFTRPVTSLTNHSSSSPSFLDEICDQVSNQLHLGITKAARRVVLDEIISCVIADFVSTKKASNEAATTCSTHQRKPEIFEVKDINSRSSRDTTISNHFADQNTNKGSIEPFIITKSAGSIENFWGSYAVVRRFLLDYCMQVTWNAVFYDIISEYSSAWRKTKLWSGYPFVRKPAQLSNCVTMFKKPPDVDCSERNDLACDVDCPPGFGPFRKESNDHADGSYMSSPSPALLRSKSSTHMNSSCTTCIYEDVDCIVKSVEHELHSSAMVSLTDFVNFFVEGEVRKLIGSYEHDRLNKVNLTPKLEECDKLKICSNETSAQTTSSNVCPSLPMMTKPSHGIVFENHMPELFSAVFKELCVHGDDLVADQESSEPPPPGFEDDSRTFAPSNVNKFRPSRSNQRIPKIGEYVTTAMCRQRLHEDVLKELKLSFVKYTLHQFMSSWHTSKKLRKLECNEEGAHHADNKLPGSSAATPTMGKYTSICKKSCQNKLGSSPLVTPINNGLQKIQRKNKLPENSRKEHASKDVAAVKKIERPAIISKKTGQNKHHSEPSVKGTSLQTIVKLKGSLSNSQPAAKNPSSEGGPKASHKIQRNKFFKGSIKPAKTQVSASLEKHDGVEKVGSGNKFFKGSIKPAKTQVSASLENHDGVEKVGSGNKFSKGSIKPAKTQVSASLENHYGVEKVGSGNKFFKGSIKPAKTQVLASLKNHDGVEKVGSGNKFFKGSIKPAKTQVSASLENHDGVEKVGSGNDHDVKVQEECLMKASKLKRKRVIDSAPSLNSKKIFKVANRAAKQVSSRQATVKKAKSRKTINLCPRSDGCARASIDGWEWRKWSICASPSERVRVRGSKHVHVDHLGSDITTSQWSNSKGLSARTNRAKLRNLVAAAEGADLLKATQLKARKKQLRFQRSKIHDWGLVALESIEAEDFVIEYVGELIRPRISDIRERHYEKMGIGSSYLFRLDDGYVVDATKRGGIARFINHSCEPNCYTKVISVEGEKKIFIYAKRHIAAGDEITYNYKFPLEEKKIPCNCGSRRFFNYNWKQGPDDLISVMVLRWEFCLFKDEITEMCILIDFSVADEFLLLESVNQSLECFLA</sequence>
<evidence type="ECO:0000259" key="13">
    <source>
        <dbReference type="PROSITE" id="PS50829"/>
    </source>
</evidence>
<dbReference type="GO" id="GO:0032259">
    <property type="term" value="P:methylation"/>
    <property type="evidence" value="ECO:0007669"/>
    <property type="project" value="UniProtKB-KW"/>
</dbReference>
<keyword evidence="8" id="KW-0804">Transcription</keyword>
<keyword evidence="4" id="KW-0808">Transferase</keyword>
<evidence type="ECO:0000256" key="6">
    <source>
        <dbReference type="ARBA" id="ARBA00022853"/>
    </source>
</evidence>
<dbReference type="EMBL" id="JAATIQ010000205">
    <property type="protein sequence ID" value="KAF4370493.1"/>
    <property type="molecule type" value="Genomic_DNA"/>
</dbReference>
<keyword evidence="6" id="KW-0156">Chromatin regulator</keyword>
<dbReference type="InterPro" id="IPR001214">
    <property type="entry name" value="SET_dom"/>
</dbReference>
<evidence type="ECO:0000256" key="10">
    <source>
        <dbReference type="ARBA" id="ARBA00047571"/>
    </source>
</evidence>
<feature type="domain" description="SET" evidence="12">
    <location>
        <begin position="1122"/>
        <end position="1239"/>
    </location>
</feature>
<accession>A0A7J6DTR7</accession>
<evidence type="ECO:0000256" key="4">
    <source>
        <dbReference type="ARBA" id="ARBA00022679"/>
    </source>
</evidence>
<dbReference type="Proteomes" id="UP000583929">
    <property type="component" value="Unassembled WGS sequence"/>
</dbReference>
<dbReference type="InterPro" id="IPR044570">
    <property type="entry name" value="Set1-like"/>
</dbReference>
<protein>
    <recommendedName>
        <fullName evidence="2">[histone H3]-lysine(4) N-trimethyltransferase</fullName>
        <ecNumber evidence="2">2.1.1.354</ecNumber>
    </recommendedName>
</protein>
<dbReference type="EMBL" id="JAATIP010000396">
    <property type="protein sequence ID" value="KAF4349396.1"/>
    <property type="molecule type" value="Genomic_DNA"/>
</dbReference>
<dbReference type="CDD" id="cd19169">
    <property type="entry name" value="SET_SETD1"/>
    <property type="match status" value="1"/>
</dbReference>
<keyword evidence="5" id="KW-0949">S-adenosyl-L-methionine</keyword>
<dbReference type="PANTHER" id="PTHR45814">
    <property type="entry name" value="HISTONE-LYSINE N-METHYLTRANSFERASE SETD1"/>
    <property type="match status" value="1"/>
</dbReference>
<evidence type="ECO:0000256" key="8">
    <source>
        <dbReference type="ARBA" id="ARBA00023163"/>
    </source>
</evidence>
<keyword evidence="9" id="KW-0539">Nucleus</keyword>
<dbReference type="GO" id="GO:0048188">
    <property type="term" value="C:Set1C/COMPASS complex"/>
    <property type="evidence" value="ECO:0007669"/>
    <property type="project" value="InterPro"/>
</dbReference>
<evidence type="ECO:0000259" key="12">
    <source>
        <dbReference type="PROSITE" id="PS50280"/>
    </source>
</evidence>
<evidence type="ECO:0000313" key="15">
    <source>
        <dbReference type="EMBL" id="KAF4370493.1"/>
    </source>
</evidence>
<proteinExistence type="predicted"/>
<dbReference type="InterPro" id="IPR046341">
    <property type="entry name" value="SET_dom_sf"/>
</dbReference>
<evidence type="ECO:0000256" key="5">
    <source>
        <dbReference type="ARBA" id="ARBA00022691"/>
    </source>
</evidence>
<feature type="compositionally biased region" description="Polar residues" evidence="11">
    <location>
        <begin position="41"/>
        <end position="51"/>
    </location>
</feature>
<evidence type="ECO:0000313" key="14">
    <source>
        <dbReference type="EMBL" id="KAF4349396.1"/>
    </source>
</evidence>
<evidence type="ECO:0000256" key="3">
    <source>
        <dbReference type="ARBA" id="ARBA00022603"/>
    </source>
</evidence>
<dbReference type="SMART" id="SM00317">
    <property type="entry name" value="SET"/>
    <property type="match status" value="1"/>
</dbReference>
<organism evidence="14 16">
    <name type="scientific">Cannabis sativa</name>
    <name type="common">Hemp</name>
    <name type="synonym">Marijuana</name>
    <dbReference type="NCBI Taxonomy" id="3483"/>
    <lineage>
        <taxon>Eukaryota</taxon>
        <taxon>Viridiplantae</taxon>
        <taxon>Streptophyta</taxon>
        <taxon>Embryophyta</taxon>
        <taxon>Tracheophyta</taxon>
        <taxon>Spermatophyta</taxon>
        <taxon>Magnoliopsida</taxon>
        <taxon>eudicotyledons</taxon>
        <taxon>Gunneridae</taxon>
        <taxon>Pentapetalae</taxon>
        <taxon>rosids</taxon>
        <taxon>fabids</taxon>
        <taxon>Rosales</taxon>
        <taxon>Cannabaceae</taxon>
        <taxon>Cannabis</taxon>
    </lineage>
</organism>
<evidence type="ECO:0000313" key="17">
    <source>
        <dbReference type="Proteomes" id="UP000583929"/>
    </source>
</evidence>
<evidence type="ECO:0000256" key="7">
    <source>
        <dbReference type="ARBA" id="ARBA00023015"/>
    </source>
</evidence>
<evidence type="ECO:0000256" key="2">
    <source>
        <dbReference type="ARBA" id="ARBA00012182"/>
    </source>
</evidence>
<dbReference type="PANTHER" id="PTHR45814:SF2">
    <property type="entry name" value="HISTONE-LYSINE N-METHYLTRANSFERASE SETD1"/>
    <property type="match status" value="1"/>
</dbReference>
<dbReference type="GO" id="GO:0140999">
    <property type="term" value="F:histone H3K4 trimethyltransferase activity"/>
    <property type="evidence" value="ECO:0007669"/>
    <property type="project" value="UniProtKB-EC"/>
</dbReference>
<keyword evidence="3" id="KW-0489">Methyltransferase</keyword>